<comment type="caution">
    <text evidence="2">The sequence shown here is derived from an EMBL/GenBank/DDBJ whole genome shotgun (WGS) entry which is preliminary data.</text>
</comment>
<dbReference type="InterPro" id="IPR018488">
    <property type="entry name" value="cNMP-bd_CS"/>
</dbReference>
<dbReference type="CDD" id="cd00038">
    <property type="entry name" value="CAP_ED"/>
    <property type="match status" value="1"/>
</dbReference>
<organism evidence="2 3">
    <name type="scientific">candidate division TA06 bacterium</name>
    <dbReference type="NCBI Taxonomy" id="2250710"/>
    <lineage>
        <taxon>Bacteria</taxon>
        <taxon>Bacteria division TA06</taxon>
    </lineage>
</organism>
<dbReference type="EMBL" id="JACQXR010000085">
    <property type="protein sequence ID" value="MBI4726865.1"/>
    <property type="molecule type" value="Genomic_DNA"/>
</dbReference>
<dbReference type="Gene3D" id="1.10.10.10">
    <property type="entry name" value="Winged helix-like DNA-binding domain superfamily/Winged helix DNA-binding domain"/>
    <property type="match status" value="1"/>
</dbReference>
<dbReference type="SUPFAM" id="SSF46785">
    <property type="entry name" value="Winged helix' DNA-binding domain"/>
    <property type="match status" value="1"/>
</dbReference>
<dbReference type="InterPro" id="IPR014710">
    <property type="entry name" value="RmlC-like_jellyroll"/>
</dbReference>
<name>A0A933I938_UNCT6</name>
<dbReference type="Proteomes" id="UP000736328">
    <property type="component" value="Unassembled WGS sequence"/>
</dbReference>
<dbReference type="SUPFAM" id="SSF51206">
    <property type="entry name" value="cAMP-binding domain-like"/>
    <property type="match status" value="1"/>
</dbReference>
<dbReference type="PRINTS" id="PR00103">
    <property type="entry name" value="CAMPKINASE"/>
</dbReference>
<dbReference type="InterPro" id="IPR036390">
    <property type="entry name" value="WH_DNA-bd_sf"/>
</dbReference>
<dbReference type="PANTHER" id="PTHR24567">
    <property type="entry name" value="CRP FAMILY TRANSCRIPTIONAL REGULATORY PROTEIN"/>
    <property type="match status" value="1"/>
</dbReference>
<dbReference type="SMART" id="SM00100">
    <property type="entry name" value="cNMP"/>
    <property type="match status" value="1"/>
</dbReference>
<evidence type="ECO:0000313" key="3">
    <source>
        <dbReference type="Proteomes" id="UP000736328"/>
    </source>
</evidence>
<dbReference type="InterPro" id="IPR036388">
    <property type="entry name" value="WH-like_DNA-bd_sf"/>
</dbReference>
<dbReference type="PANTHER" id="PTHR24567:SF74">
    <property type="entry name" value="HTH-TYPE TRANSCRIPTIONAL REGULATOR ARCR"/>
    <property type="match status" value="1"/>
</dbReference>
<dbReference type="Pfam" id="PF00027">
    <property type="entry name" value="cNMP_binding"/>
    <property type="match status" value="1"/>
</dbReference>
<evidence type="ECO:0000313" key="2">
    <source>
        <dbReference type="EMBL" id="MBI4726865.1"/>
    </source>
</evidence>
<dbReference type="GO" id="GO:0005829">
    <property type="term" value="C:cytosol"/>
    <property type="evidence" value="ECO:0007669"/>
    <property type="project" value="TreeGrafter"/>
</dbReference>
<protein>
    <submittedName>
        <fullName evidence="2">Crp/Fnr family transcriptional regulator</fullName>
    </submittedName>
</protein>
<dbReference type="InterPro" id="IPR000595">
    <property type="entry name" value="cNMP-bd_dom"/>
</dbReference>
<dbReference type="Gene3D" id="2.60.120.10">
    <property type="entry name" value="Jelly Rolls"/>
    <property type="match status" value="1"/>
</dbReference>
<accession>A0A933I938</accession>
<dbReference type="InterPro" id="IPR050397">
    <property type="entry name" value="Env_Response_Regulators"/>
</dbReference>
<sequence length="209" mass="23615">MYNVTKSLKAGELLFKQGDPGDEMFLIRSGKIKITRSAGTIEKTLAVLKEGDFFGEMAVIDGSPRSAAATAIEETKLLIVDREAFNSQLKNNPMIAYVLETMSRRLRETNKQVEFLLIRDEMRRVVAMLVSMAKERGANTPDGVVIDFPYDYNTLGGMVGMEAFKTEEIIKKLLSLNLIKIEDRKLIMPSLSDIDEYLRYITLKEKFSS</sequence>
<dbReference type="InterPro" id="IPR018490">
    <property type="entry name" value="cNMP-bd_dom_sf"/>
</dbReference>
<dbReference type="PROSITE" id="PS00889">
    <property type="entry name" value="CNMP_BINDING_2"/>
    <property type="match status" value="1"/>
</dbReference>
<dbReference type="AlphaFoldDB" id="A0A933I938"/>
<dbReference type="PROSITE" id="PS50042">
    <property type="entry name" value="CNMP_BINDING_3"/>
    <property type="match status" value="1"/>
</dbReference>
<reference evidence="2" key="1">
    <citation type="submission" date="2020-07" db="EMBL/GenBank/DDBJ databases">
        <title>Huge and variable diversity of episymbiotic CPR bacteria and DPANN archaea in groundwater ecosystems.</title>
        <authorList>
            <person name="He C.Y."/>
            <person name="Keren R."/>
            <person name="Whittaker M."/>
            <person name="Farag I.F."/>
            <person name="Doudna J."/>
            <person name="Cate J.H.D."/>
            <person name="Banfield J.F."/>
        </authorList>
    </citation>
    <scope>NUCLEOTIDE SEQUENCE</scope>
    <source>
        <strain evidence="2">NC_groundwater_1520_Pr4_B-0.1um_53_5</strain>
    </source>
</reference>
<dbReference type="GO" id="GO:0003700">
    <property type="term" value="F:DNA-binding transcription factor activity"/>
    <property type="evidence" value="ECO:0007669"/>
    <property type="project" value="TreeGrafter"/>
</dbReference>
<gene>
    <name evidence="2" type="ORF">HY768_06535</name>
</gene>
<proteinExistence type="predicted"/>
<evidence type="ECO:0000259" key="1">
    <source>
        <dbReference type="PROSITE" id="PS50042"/>
    </source>
</evidence>
<feature type="domain" description="Cyclic nucleotide-binding" evidence="1">
    <location>
        <begin position="1"/>
        <end position="89"/>
    </location>
</feature>